<proteinExistence type="predicted"/>
<reference evidence="2 3" key="1">
    <citation type="submission" date="2007-08" db="EMBL/GenBank/DDBJ databases">
        <title>Complete sequence of Roseiflexus castenholzii DSM 13941.</title>
        <authorList>
            <consortium name="US DOE Joint Genome Institute"/>
            <person name="Copeland A."/>
            <person name="Lucas S."/>
            <person name="Lapidus A."/>
            <person name="Barry K."/>
            <person name="Glavina del Rio T."/>
            <person name="Dalin E."/>
            <person name="Tice H."/>
            <person name="Pitluck S."/>
            <person name="Thompson L.S."/>
            <person name="Brettin T."/>
            <person name="Bruce D."/>
            <person name="Detter J.C."/>
            <person name="Han C."/>
            <person name="Tapia R."/>
            <person name="Schmutz J."/>
            <person name="Larimer F."/>
            <person name="Land M."/>
            <person name="Hauser L."/>
            <person name="Kyrpides N."/>
            <person name="Mikhailova N."/>
            <person name="Bryant D.A."/>
            <person name="Hanada S."/>
            <person name="Tsukatani Y."/>
            <person name="Richardson P."/>
        </authorList>
    </citation>
    <scope>NUCLEOTIDE SEQUENCE [LARGE SCALE GENOMIC DNA]</scope>
    <source>
        <strain evidence="3">DSM 13941 / HLO8</strain>
    </source>
</reference>
<dbReference type="AlphaFoldDB" id="A7NKR7"/>
<evidence type="ECO:0000313" key="3">
    <source>
        <dbReference type="Proteomes" id="UP000000263"/>
    </source>
</evidence>
<name>A7NKR7_ROSCS</name>
<sequence length="229" mass="26330">MTFNLTQFRAALDAAYVRDDDPTALMFDHYLRWKGSPSFIARPVFQEGMGPMETLVSRHFTVLAYQANPLYTTLCTLGASYRVIPFSRVSFGDERGVRYEYIMHAARANEQQAAELLALVAEYPFVHNVEIGPGYVMPVGEPVAPGSPMEYLYFTYPYLDDSRMYESNPWGEIERPELLIQVLWVLPIYRSEAQFIRIAGMEAFEGRLQERHAQIYDAYDLMRLPLVEG</sequence>
<dbReference type="Pfam" id="PF05076">
    <property type="entry name" value="SUFU"/>
    <property type="match status" value="1"/>
</dbReference>
<evidence type="ECO:0000313" key="2">
    <source>
        <dbReference type="EMBL" id="ABU58087.1"/>
    </source>
</evidence>
<protein>
    <recommendedName>
        <fullName evidence="1">Suppressor of fused-like domain-containing protein</fullName>
    </recommendedName>
</protein>
<dbReference type="RefSeq" id="WP_012120511.1">
    <property type="nucleotide sequence ID" value="NC_009767.1"/>
</dbReference>
<dbReference type="HOGENOM" id="CLU_1199051_0_0_0"/>
<dbReference type="STRING" id="383372.Rcas_1999"/>
<keyword evidence="3" id="KW-1185">Reference proteome</keyword>
<dbReference type="OrthoDB" id="3821329at2"/>
<gene>
    <name evidence="2" type="ordered locus">Rcas_1999</name>
</gene>
<evidence type="ECO:0000259" key="1">
    <source>
        <dbReference type="Pfam" id="PF05076"/>
    </source>
</evidence>
<feature type="domain" description="Suppressor of fused-like" evidence="1">
    <location>
        <begin position="59"/>
        <end position="214"/>
    </location>
</feature>
<organism evidence="2 3">
    <name type="scientific">Roseiflexus castenholzii (strain DSM 13941 / HLO8)</name>
    <dbReference type="NCBI Taxonomy" id="383372"/>
    <lineage>
        <taxon>Bacteria</taxon>
        <taxon>Bacillati</taxon>
        <taxon>Chloroflexota</taxon>
        <taxon>Chloroflexia</taxon>
        <taxon>Chloroflexales</taxon>
        <taxon>Roseiflexineae</taxon>
        <taxon>Roseiflexaceae</taxon>
        <taxon>Roseiflexus</taxon>
    </lineage>
</organism>
<dbReference type="InterPro" id="IPR020941">
    <property type="entry name" value="SUFU-like_domain"/>
</dbReference>
<dbReference type="Proteomes" id="UP000000263">
    <property type="component" value="Chromosome"/>
</dbReference>
<accession>A7NKR7</accession>
<dbReference type="KEGG" id="rca:Rcas_1999"/>
<dbReference type="EMBL" id="CP000804">
    <property type="protein sequence ID" value="ABU58087.1"/>
    <property type="molecule type" value="Genomic_DNA"/>
</dbReference>